<dbReference type="InterPro" id="IPR052026">
    <property type="entry name" value="ExeA_AAA_ATPase_DNA-bind"/>
</dbReference>
<dbReference type="AlphaFoldDB" id="A0A6J4V1F6"/>
<sequence length="339" mass="36976">MTYFRHFGLDREPFGTTPDPEMFYKTLGHEDCYERLKLAIQLQRGLSVIIGDVGYGKTTIKVALLQELQAATRPEDGFEIGIVNNPRDCRTDGQFLRAILGQFGLLGTGRTALDLTTEFLRYLEAQHLARRRLLLVIDEGQNLAGSQLEILRTFLSFETPTQKLINIVIFAQPELEEKIVRKRNLAQRVAMDHKLNPLNRRDTAGLIAHRLAVAGRPPGAPPIFADDAVDVIYERAGGIPRAITTFCADCLVEAVFLGRDRVDGALAAEVIGRRVFTGTPGTDRVDRTDRMPEPGGDGGRREDAVQTRIPIGATGSNGIVPGAGADAGMEFGAGAGGLR</sequence>
<evidence type="ECO:0000313" key="3">
    <source>
        <dbReference type="EMBL" id="CAA9564261.1"/>
    </source>
</evidence>
<proteinExistence type="predicted"/>
<dbReference type="PANTHER" id="PTHR35894">
    <property type="entry name" value="GENERAL SECRETION PATHWAY PROTEIN A-RELATED"/>
    <property type="match status" value="1"/>
</dbReference>
<name>A0A6J4V1F6_9BACT</name>
<dbReference type="InterPro" id="IPR027417">
    <property type="entry name" value="P-loop_NTPase"/>
</dbReference>
<gene>
    <name evidence="3" type="ORF">AVDCRST_MAG49-2763</name>
</gene>
<reference evidence="3" key="1">
    <citation type="submission" date="2020-02" db="EMBL/GenBank/DDBJ databases">
        <authorList>
            <person name="Meier V. D."/>
        </authorList>
    </citation>
    <scope>NUCLEOTIDE SEQUENCE</scope>
    <source>
        <strain evidence="3">AVDCRST_MAG49</strain>
    </source>
</reference>
<feature type="compositionally biased region" description="Basic and acidic residues" evidence="1">
    <location>
        <begin position="283"/>
        <end position="303"/>
    </location>
</feature>
<organism evidence="3">
    <name type="scientific">uncultured Thermomicrobiales bacterium</name>
    <dbReference type="NCBI Taxonomy" id="1645740"/>
    <lineage>
        <taxon>Bacteria</taxon>
        <taxon>Pseudomonadati</taxon>
        <taxon>Thermomicrobiota</taxon>
        <taxon>Thermomicrobia</taxon>
        <taxon>Thermomicrobiales</taxon>
        <taxon>environmental samples</taxon>
    </lineage>
</organism>
<dbReference type="GO" id="GO:0016887">
    <property type="term" value="F:ATP hydrolysis activity"/>
    <property type="evidence" value="ECO:0007669"/>
    <property type="project" value="InterPro"/>
</dbReference>
<evidence type="ECO:0000256" key="1">
    <source>
        <dbReference type="SAM" id="MobiDB-lite"/>
    </source>
</evidence>
<accession>A0A6J4V1F6</accession>
<dbReference type="Pfam" id="PF13401">
    <property type="entry name" value="AAA_22"/>
    <property type="match status" value="1"/>
</dbReference>
<dbReference type="InterPro" id="IPR049945">
    <property type="entry name" value="AAA_22"/>
</dbReference>
<feature type="domain" description="ORC1/DEAH AAA+ ATPase" evidence="2">
    <location>
        <begin position="43"/>
        <end position="178"/>
    </location>
</feature>
<dbReference type="SUPFAM" id="SSF52540">
    <property type="entry name" value="P-loop containing nucleoside triphosphate hydrolases"/>
    <property type="match status" value="1"/>
</dbReference>
<dbReference type="PANTHER" id="PTHR35894:SF1">
    <property type="entry name" value="PHOSPHORIBULOKINASE _ URIDINE KINASE FAMILY"/>
    <property type="match status" value="1"/>
</dbReference>
<evidence type="ECO:0000259" key="2">
    <source>
        <dbReference type="Pfam" id="PF13401"/>
    </source>
</evidence>
<protein>
    <recommendedName>
        <fullName evidence="2">ORC1/DEAH AAA+ ATPase domain-containing protein</fullName>
    </recommendedName>
</protein>
<dbReference type="EMBL" id="CADCWG010000192">
    <property type="protein sequence ID" value="CAA9564261.1"/>
    <property type="molecule type" value="Genomic_DNA"/>
</dbReference>
<feature type="region of interest" description="Disordered" evidence="1">
    <location>
        <begin position="279"/>
        <end position="303"/>
    </location>
</feature>
<dbReference type="Gene3D" id="3.40.50.300">
    <property type="entry name" value="P-loop containing nucleotide triphosphate hydrolases"/>
    <property type="match status" value="1"/>
</dbReference>